<feature type="transmembrane region" description="Helical" evidence="6">
    <location>
        <begin position="20"/>
        <end position="37"/>
    </location>
</feature>
<keyword evidence="8" id="KW-1185">Reference proteome</keyword>
<comment type="subcellular location">
    <subcellularLocation>
        <location evidence="1">Cell membrane</location>
        <topology evidence="1">Multi-pass membrane protein</topology>
    </subcellularLocation>
</comment>
<dbReference type="Pfam" id="PF02653">
    <property type="entry name" value="BPD_transp_2"/>
    <property type="match status" value="1"/>
</dbReference>
<reference evidence="7 8" key="1">
    <citation type="submission" date="2024-09" db="EMBL/GenBank/DDBJ databases">
        <authorList>
            <person name="Sun Q."/>
            <person name="Mori K."/>
        </authorList>
    </citation>
    <scope>NUCLEOTIDE SEQUENCE [LARGE SCALE GENOMIC DNA]</scope>
    <source>
        <strain evidence="7 8">TBRC 4938</strain>
    </source>
</reference>
<keyword evidence="3 6" id="KW-0812">Transmembrane</keyword>
<organism evidence="7 8">
    <name type="scientific">Rhizobium puerariae</name>
    <dbReference type="NCBI Taxonomy" id="1585791"/>
    <lineage>
        <taxon>Bacteria</taxon>
        <taxon>Pseudomonadati</taxon>
        <taxon>Pseudomonadota</taxon>
        <taxon>Alphaproteobacteria</taxon>
        <taxon>Hyphomicrobiales</taxon>
        <taxon>Rhizobiaceae</taxon>
        <taxon>Rhizobium/Agrobacterium group</taxon>
        <taxon>Rhizobium</taxon>
    </lineage>
</organism>
<proteinExistence type="predicted"/>
<dbReference type="RefSeq" id="WP_377255277.1">
    <property type="nucleotide sequence ID" value="NZ_JBHMAA010000003.1"/>
</dbReference>
<feature type="transmembrane region" description="Helical" evidence="6">
    <location>
        <begin position="121"/>
        <end position="138"/>
    </location>
</feature>
<feature type="transmembrane region" description="Helical" evidence="6">
    <location>
        <begin position="216"/>
        <end position="239"/>
    </location>
</feature>
<dbReference type="EMBL" id="JBHMAA010000003">
    <property type="protein sequence ID" value="MFB9947571.1"/>
    <property type="molecule type" value="Genomic_DNA"/>
</dbReference>
<dbReference type="InterPro" id="IPR001851">
    <property type="entry name" value="ABC_transp_permease"/>
</dbReference>
<feature type="transmembrane region" description="Helical" evidence="6">
    <location>
        <begin position="43"/>
        <end position="65"/>
    </location>
</feature>
<dbReference type="PANTHER" id="PTHR30482:SF17">
    <property type="entry name" value="ABC TRANSPORTER ATP-BINDING PROTEIN"/>
    <property type="match status" value="1"/>
</dbReference>
<feature type="transmembrane region" description="Helical" evidence="6">
    <location>
        <begin position="259"/>
        <end position="283"/>
    </location>
</feature>
<keyword evidence="2" id="KW-1003">Cell membrane</keyword>
<feature type="transmembrane region" description="Helical" evidence="6">
    <location>
        <begin position="95"/>
        <end position="114"/>
    </location>
</feature>
<accession>A0ABV6AAH2</accession>
<sequence>MSTQDLALPRSRLRSARFPLLPEAAILALAVSAYYVFPYDLALITRFLVMMLFVLSLDLVLGYAGIATLGHAALYGTGAYAAGLFAVHVSGNPVIGLAVGAAAGGLLAFVSGLLLMRAHGLTLLMLSIAVTLICQEIANKARDLTGGADGLRGIRMEPLIGLFKFDFVGRTGYWYALAVLCLCYALLKIVTSSPLGLSIRGIKDSAARMVAIGSPVYWRLVTVYTIGGAIAGVAGALAAQVTQLVSLEVYAFNLSAEALIMLILGGAGRLHGAIVGVVIFMTVHHVAAAVDPFNWLFIIGALILGIVFFVPAGILGLPKALTDLVRRNHDARP</sequence>
<keyword evidence="5 6" id="KW-0472">Membrane</keyword>
<protein>
    <submittedName>
        <fullName evidence="7">Branched-chain amino acid ABC transporter permease</fullName>
    </submittedName>
</protein>
<evidence type="ECO:0000256" key="4">
    <source>
        <dbReference type="ARBA" id="ARBA00022989"/>
    </source>
</evidence>
<evidence type="ECO:0000313" key="8">
    <source>
        <dbReference type="Proteomes" id="UP001589692"/>
    </source>
</evidence>
<dbReference type="CDD" id="cd06581">
    <property type="entry name" value="TM_PBP1_LivM_like"/>
    <property type="match status" value="1"/>
</dbReference>
<keyword evidence="4 6" id="KW-1133">Transmembrane helix</keyword>
<dbReference type="PANTHER" id="PTHR30482">
    <property type="entry name" value="HIGH-AFFINITY BRANCHED-CHAIN AMINO ACID TRANSPORT SYSTEM PERMEASE"/>
    <property type="match status" value="1"/>
</dbReference>
<gene>
    <name evidence="7" type="ORF">ACFFP0_01865</name>
</gene>
<feature type="transmembrane region" description="Helical" evidence="6">
    <location>
        <begin position="295"/>
        <end position="317"/>
    </location>
</feature>
<comment type="caution">
    <text evidence="7">The sequence shown here is derived from an EMBL/GenBank/DDBJ whole genome shotgun (WGS) entry which is preliminary data.</text>
</comment>
<name>A0ABV6AAH2_9HYPH</name>
<feature type="transmembrane region" description="Helical" evidence="6">
    <location>
        <begin position="173"/>
        <end position="195"/>
    </location>
</feature>
<evidence type="ECO:0000313" key="7">
    <source>
        <dbReference type="EMBL" id="MFB9947571.1"/>
    </source>
</evidence>
<evidence type="ECO:0000256" key="1">
    <source>
        <dbReference type="ARBA" id="ARBA00004651"/>
    </source>
</evidence>
<evidence type="ECO:0000256" key="6">
    <source>
        <dbReference type="SAM" id="Phobius"/>
    </source>
</evidence>
<dbReference type="InterPro" id="IPR043428">
    <property type="entry name" value="LivM-like"/>
</dbReference>
<evidence type="ECO:0000256" key="2">
    <source>
        <dbReference type="ARBA" id="ARBA00022475"/>
    </source>
</evidence>
<dbReference type="Proteomes" id="UP001589692">
    <property type="component" value="Unassembled WGS sequence"/>
</dbReference>
<evidence type="ECO:0000256" key="5">
    <source>
        <dbReference type="ARBA" id="ARBA00023136"/>
    </source>
</evidence>
<evidence type="ECO:0000256" key="3">
    <source>
        <dbReference type="ARBA" id="ARBA00022692"/>
    </source>
</evidence>